<evidence type="ECO:0000313" key="2">
    <source>
        <dbReference type="EMBL" id="ACL46687.1"/>
    </source>
</evidence>
<name>B8HYN3_CYAP4</name>
<dbReference type="STRING" id="395961.Cyan7425_4377"/>
<dbReference type="EMBL" id="CP001344">
    <property type="protein sequence ID" value="ACL46687.1"/>
    <property type="molecule type" value="Genomic_DNA"/>
</dbReference>
<keyword evidence="1" id="KW-1133">Transmembrane helix</keyword>
<dbReference type="Pfam" id="PF08078">
    <property type="entry name" value="PsaX"/>
    <property type="match status" value="1"/>
</dbReference>
<protein>
    <submittedName>
        <fullName evidence="2">Photosystem one PsaX</fullName>
    </submittedName>
</protein>
<proteinExistence type="predicted"/>
<gene>
    <name evidence="2" type="ordered locus">Cyan7425_4377</name>
</gene>
<dbReference type="KEGG" id="cyn:Cyan7425_4377"/>
<organism evidence="2">
    <name type="scientific">Cyanothece sp. (strain PCC 7425 / ATCC 29141)</name>
    <dbReference type="NCBI Taxonomy" id="395961"/>
    <lineage>
        <taxon>Bacteria</taxon>
        <taxon>Bacillati</taxon>
        <taxon>Cyanobacteriota</taxon>
        <taxon>Cyanophyceae</taxon>
        <taxon>Gomontiellales</taxon>
        <taxon>Cyanothecaceae</taxon>
        <taxon>Cyanothece</taxon>
    </lineage>
</organism>
<evidence type="ECO:0000256" key="1">
    <source>
        <dbReference type="SAM" id="Phobius"/>
    </source>
</evidence>
<keyword evidence="1" id="KW-0472">Membrane</keyword>
<reference evidence="2" key="1">
    <citation type="submission" date="2009-01" db="EMBL/GenBank/DDBJ databases">
        <title>Complete sequence of chromosome Cyanothece sp. PCC 7425.</title>
        <authorList>
            <consortium name="US DOE Joint Genome Institute"/>
            <person name="Lucas S."/>
            <person name="Copeland A."/>
            <person name="Lapidus A."/>
            <person name="Glavina del Rio T."/>
            <person name="Dalin E."/>
            <person name="Tice H."/>
            <person name="Bruce D."/>
            <person name="Goodwin L."/>
            <person name="Pitluck S."/>
            <person name="Sims D."/>
            <person name="Meineke L."/>
            <person name="Brettin T."/>
            <person name="Detter J.C."/>
            <person name="Han C."/>
            <person name="Larimer F."/>
            <person name="Land M."/>
            <person name="Hauser L."/>
            <person name="Kyrpides N."/>
            <person name="Ovchinnikova G."/>
            <person name="Liberton M."/>
            <person name="Stoeckel J."/>
            <person name="Banerjee A."/>
            <person name="Singh A."/>
            <person name="Page L."/>
            <person name="Sato H."/>
            <person name="Zhao L."/>
            <person name="Sherman L."/>
            <person name="Pakrasi H."/>
            <person name="Richardson P."/>
        </authorList>
    </citation>
    <scope>NUCLEOTIDE SEQUENCE</scope>
    <source>
        <strain evidence="2">PCC 7425</strain>
    </source>
</reference>
<dbReference type="InterPro" id="IPR012986">
    <property type="entry name" value="PSI_PsaX"/>
</dbReference>
<accession>B8HYN3</accession>
<dbReference type="OrthoDB" id="428101at2"/>
<sequence>MTTGRTNPVAKTNKPTYVFRTFWALLLLAINFIVAAYYFHILT</sequence>
<dbReference type="HOGENOM" id="CLU_209143_1_0_3"/>
<dbReference type="InterPro" id="IPR036243">
    <property type="entry name" value="PSI_PsaX_sf"/>
</dbReference>
<feature type="transmembrane region" description="Helical" evidence="1">
    <location>
        <begin position="21"/>
        <end position="41"/>
    </location>
</feature>
<dbReference type="SUPFAM" id="SSF81552">
    <property type="entry name" value="Subunit PsaX of photosystem I reaction centre"/>
    <property type="match status" value="1"/>
</dbReference>
<dbReference type="AlphaFoldDB" id="B8HYN3"/>
<keyword evidence="1" id="KW-0812">Transmembrane</keyword>